<feature type="signal peptide" evidence="5">
    <location>
        <begin position="1"/>
        <end position="19"/>
    </location>
</feature>
<dbReference type="PROSITE" id="PS01186">
    <property type="entry name" value="EGF_2"/>
    <property type="match status" value="1"/>
</dbReference>
<feature type="domain" description="EGF-like" evidence="6">
    <location>
        <begin position="278"/>
        <end position="314"/>
    </location>
</feature>
<feature type="domain" description="EGF-like" evidence="6">
    <location>
        <begin position="57"/>
        <end position="95"/>
    </location>
</feature>
<protein>
    <submittedName>
        <fullName evidence="8">EGF-like domain-containing protein</fullName>
    </submittedName>
</protein>
<keyword evidence="4" id="KW-1133">Transmembrane helix</keyword>
<feature type="disulfide bond" evidence="3">
    <location>
        <begin position="282"/>
        <end position="292"/>
    </location>
</feature>
<keyword evidence="4" id="KW-0812">Transmembrane</keyword>
<keyword evidence="7" id="KW-1185">Reference proteome</keyword>
<comment type="caution">
    <text evidence="3">Lacks conserved residue(s) required for the propagation of feature annotation.</text>
</comment>
<dbReference type="AlphaFoldDB" id="A0A914DEA1"/>
<dbReference type="WBParaSite" id="ACRNAN_scaffold2378.g14586.t1">
    <property type="protein sequence ID" value="ACRNAN_scaffold2378.g14586.t1"/>
    <property type="gene ID" value="ACRNAN_scaffold2378.g14586"/>
</dbReference>
<evidence type="ECO:0000313" key="7">
    <source>
        <dbReference type="Proteomes" id="UP000887540"/>
    </source>
</evidence>
<evidence type="ECO:0000256" key="1">
    <source>
        <dbReference type="ARBA" id="ARBA00022729"/>
    </source>
</evidence>
<feature type="disulfide bond" evidence="3">
    <location>
        <begin position="85"/>
        <end position="94"/>
    </location>
</feature>
<name>A0A914DEA1_9BILA</name>
<keyword evidence="4" id="KW-0472">Membrane</keyword>
<dbReference type="PANTHER" id="PTHR14949:SF56">
    <property type="entry name" value="EGF-LIKE-DOMAIN, MULTIPLE 7"/>
    <property type="match status" value="1"/>
</dbReference>
<evidence type="ECO:0000256" key="4">
    <source>
        <dbReference type="SAM" id="Phobius"/>
    </source>
</evidence>
<feature type="disulfide bond" evidence="3">
    <location>
        <begin position="304"/>
        <end position="313"/>
    </location>
</feature>
<sequence>MYFLASGLIFVSLFPIYYASSCTDCGYGNCVQFDSNNNCTQCACPSNFSGSCCEVQPADGCTPDPCPNSNYKCVSYPGGQYQCVCADGYYGTNCSELNCSPYDGTGVFIDNSALSYINPSDSSIQPIAKQSCGVGSLWCLATTNISDWTIGQNYELEMDCPNPCILDTTGGQWAPNDYNYTNFFLRPYCDSAANCGVYVYQAWYTSNGSYIFPQSNSSGLVRDNDGSLRSVFDQCGPTGDSSLIPIGQTASYDYISASGVSCGGCPVNISGCALSGVTNPPCNIDCLNGGMCVVDTNGTSYCQCLDIWTGSNCSNYCPTANPVTQQSTTAKPVTQQIAAAMNQSNFNQAYLPYILANMTLEEKMNASWQVNDLYTWAAYEDTELNLKYVSNSTLNPFLMNITGLMLGLAAICLFELAYLAIRLFHVICMNKEAVHTLMDRHSAEQAKKNCFNVPTVCPEDHPLGR</sequence>
<reference evidence="8" key="1">
    <citation type="submission" date="2022-11" db="UniProtKB">
        <authorList>
            <consortium name="WormBaseParasite"/>
        </authorList>
    </citation>
    <scope>IDENTIFICATION</scope>
</reference>
<keyword evidence="2 3" id="KW-1015">Disulfide bond</keyword>
<keyword evidence="3" id="KW-0245">EGF-like domain</keyword>
<evidence type="ECO:0000313" key="8">
    <source>
        <dbReference type="WBParaSite" id="ACRNAN_scaffold2378.g14586.t1"/>
    </source>
</evidence>
<dbReference type="SMART" id="SM00181">
    <property type="entry name" value="EGF"/>
    <property type="match status" value="2"/>
</dbReference>
<evidence type="ECO:0000256" key="2">
    <source>
        <dbReference type="ARBA" id="ARBA00023157"/>
    </source>
</evidence>
<evidence type="ECO:0000256" key="3">
    <source>
        <dbReference type="PROSITE-ProRule" id="PRU00076"/>
    </source>
</evidence>
<organism evidence="7 8">
    <name type="scientific">Acrobeloides nanus</name>
    <dbReference type="NCBI Taxonomy" id="290746"/>
    <lineage>
        <taxon>Eukaryota</taxon>
        <taxon>Metazoa</taxon>
        <taxon>Ecdysozoa</taxon>
        <taxon>Nematoda</taxon>
        <taxon>Chromadorea</taxon>
        <taxon>Rhabditida</taxon>
        <taxon>Tylenchina</taxon>
        <taxon>Cephalobomorpha</taxon>
        <taxon>Cephaloboidea</taxon>
        <taxon>Cephalobidae</taxon>
        <taxon>Acrobeloides</taxon>
    </lineage>
</organism>
<dbReference type="PANTHER" id="PTHR14949">
    <property type="entry name" value="EGF-LIKE-DOMAIN, MULTIPLE 7, 8"/>
    <property type="match status" value="1"/>
</dbReference>
<evidence type="ECO:0000256" key="5">
    <source>
        <dbReference type="SAM" id="SignalP"/>
    </source>
</evidence>
<dbReference type="Proteomes" id="UP000887540">
    <property type="component" value="Unplaced"/>
</dbReference>
<feature type="chain" id="PRO_5038022907" evidence="5">
    <location>
        <begin position="20"/>
        <end position="465"/>
    </location>
</feature>
<accession>A0A914DEA1</accession>
<evidence type="ECO:0000259" key="6">
    <source>
        <dbReference type="PROSITE" id="PS50026"/>
    </source>
</evidence>
<feature type="disulfide bond" evidence="3">
    <location>
        <begin position="66"/>
        <end position="83"/>
    </location>
</feature>
<feature type="transmembrane region" description="Helical" evidence="4">
    <location>
        <begin position="397"/>
        <end position="421"/>
    </location>
</feature>
<dbReference type="InterPro" id="IPR050969">
    <property type="entry name" value="Dev_Signal_Modulators"/>
</dbReference>
<proteinExistence type="predicted"/>
<dbReference type="InterPro" id="IPR000742">
    <property type="entry name" value="EGF"/>
</dbReference>
<keyword evidence="1 5" id="KW-0732">Signal</keyword>
<dbReference type="PROSITE" id="PS00022">
    <property type="entry name" value="EGF_1"/>
    <property type="match status" value="2"/>
</dbReference>
<dbReference type="Gene3D" id="2.10.25.10">
    <property type="entry name" value="Laminin"/>
    <property type="match status" value="1"/>
</dbReference>
<dbReference type="PROSITE" id="PS50026">
    <property type="entry name" value="EGF_3"/>
    <property type="match status" value="2"/>
</dbReference>